<evidence type="ECO:0000256" key="2">
    <source>
        <dbReference type="SAM" id="SignalP"/>
    </source>
</evidence>
<evidence type="ECO:0000256" key="1">
    <source>
        <dbReference type="SAM" id="MobiDB-lite"/>
    </source>
</evidence>
<feature type="compositionally biased region" description="Low complexity" evidence="1">
    <location>
        <begin position="504"/>
        <end position="530"/>
    </location>
</feature>
<dbReference type="EMBL" id="JBGBPQ010000006">
    <property type="protein sequence ID" value="KAL1523284.1"/>
    <property type="molecule type" value="Genomic_DNA"/>
</dbReference>
<dbReference type="SUPFAM" id="SSF54427">
    <property type="entry name" value="NTF2-like"/>
    <property type="match status" value="2"/>
</dbReference>
<protein>
    <submittedName>
        <fullName evidence="3">Uncharacterized protein</fullName>
    </submittedName>
</protein>
<gene>
    <name evidence="3" type="ORF">AB1Y20_018234</name>
</gene>
<dbReference type="AlphaFoldDB" id="A0AB34JRP0"/>
<dbReference type="Gene3D" id="3.10.450.50">
    <property type="match status" value="2"/>
</dbReference>
<reference evidence="3 4" key="1">
    <citation type="journal article" date="2024" name="Science">
        <title>Giant polyketide synthase enzymes in the biosynthesis of giant marine polyether toxins.</title>
        <authorList>
            <person name="Fallon T.R."/>
            <person name="Shende V.V."/>
            <person name="Wierzbicki I.H."/>
            <person name="Pendleton A.L."/>
            <person name="Watervoot N.F."/>
            <person name="Auber R.P."/>
            <person name="Gonzalez D.J."/>
            <person name="Wisecaver J.H."/>
            <person name="Moore B.S."/>
        </authorList>
    </citation>
    <scope>NUCLEOTIDE SEQUENCE [LARGE SCALE GENOMIC DNA]</scope>
    <source>
        <strain evidence="3 4">12B1</strain>
    </source>
</reference>
<feature type="region of interest" description="Disordered" evidence="1">
    <location>
        <begin position="461"/>
        <end position="544"/>
    </location>
</feature>
<name>A0AB34JRP0_PRYPA</name>
<feature type="compositionally biased region" description="Low complexity" evidence="1">
    <location>
        <begin position="479"/>
        <end position="491"/>
    </location>
</feature>
<comment type="caution">
    <text evidence="3">The sequence shown here is derived from an EMBL/GenBank/DDBJ whole genome shotgun (WGS) entry which is preliminary data.</text>
</comment>
<keyword evidence="2" id="KW-0732">Signal</keyword>
<evidence type="ECO:0000313" key="3">
    <source>
        <dbReference type="EMBL" id="KAL1523284.1"/>
    </source>
</evidence>
<feature type="signal peptide" evidence="2">
    <location>
        <begin position="1"/>
        <end position="17"/>
    </location>
</feature>
<proteinExistence type="predicted"/>
<sequence>MLSLLTAVSLGFNVVPSTHVFSSPATAARATDASMLLGLLKKKQPATVTVIPSGIVGKVAPTKGVTTSPTVSTKLLSACGLDDAKKVLVIEDLFKSAGATVTASDDEVIVEGVVAPTPGSEITKEDVLKAQQSWSNAITSISKVCLEEKDFIAAAAYCAGELYGYGHTNVLFKPTKAAEYPFRPTAEEAMSYFVGGDVVEKGYDEDAGFAINGGKGWKSVKFTNHQIDLHGDTAIAMGSYVFTCATTGAEATVEYTFGYRKNADGKMRIFLHHSSVPFVNPVAPVTKAEVLAAQDAWAGAIIFISKVYAEKGDYIGAAGAAAGELYGYGHTNVLFKPTKAAEYPFRPTGGEAMSYFVGGKVVEKGYDEDAGFAINGGKGWKSVKFTNHQIDLNGPVAIAMGSYVFTCATTGNEVTVEYTFGYKRCADGKPRIFLHHSSVPFSAGPAPPTPIASKIEAAPSPPARIATSPVPNKDNNVVAPRPSSAAPSPARNDGTRPIVGPSTASFSAKKSGSNAAAARSSSTASRLAPSGDKEPIVGPRGILF</sequence>
<accession>A0AB34JRP0</accession>
<keyword evidence="4" id="KW-1185">Reference proteome</keyword>
<dbReference type="InterPro" id="IPR032710">
    <property type="entry name" value="NTF2-like_dom_sf"/>
</dbReference>
<evidence type="ECO:0000313" key="4">
    <source>
        <dbReference type="Proteomes" id="UP001515480"/>
    </source>
</evidence>
<feature type="chain" id="PRO_5044245747" evidence="2">
    <location>
        <begin position="18"/>
        <end position="544"/>
    </location>
</feature>
<organism evidence="3 4">
    <name type="scientific">Prymnesium parvum</name>
    <name type="common">Toxic golden alga</name>
    <dbReference type="NCBI Taxonomy" id="97485"/>
    <lineage>
        <taxon>Eukaryota</taxon>
        <taxon>Haptista</taxon>
        <taxon>Haptophyta</taxon>
        <taxon>Prymnesiophyceae</taxon>
        <taxon>Prymnesiales</taxon>
        <taxon>Prymnesiaceae</taxon>
        <taxon>Prymnesium</taxon>
    </lineage>
</organism>
<dbReference type="Proteomes" id="UP001515480">
    <property type="component" value="Unassembled WGS sequence"/>
</dbReference>